<name>A0ABN8L706_CHISP</name>
<comment type="cofactor">
    <cofactor evidence="1 2">
        <name>Zn(2+)</name>
        <dbReference type="ChEBI" id="CHEBI:29105"/>
    </cofactor>
    <text evidence="1 2">Binds 1 zinc ion per subunit.</text>
</comment>
<feature type="domain" description="Peptidase M12A" evidence="3">
    <location>
        <begin position="92"/>
        <end position="295"/>
    </location>
</feature>
<keyword evidence="5" id="KW-1185">Reference proteome</keyword>
<dbReference type="EC" id="3.4.24.-" evidence="2"/>
<keyword evidence="1 2" id="KW-0862">Zinc</keyword>
<feature type="binding site" evidence="1">
    <location>
        <position position="196"/>
    </location>
    <ligand>
        <name>Zn(2+)</name>
        <dbReference type="ChEBI" id="CHEBI:29105"/>
        <note>catalytic</note>
    </ligand>
</feature>
<evidence type="ECO:0000259" key="3">
    <source>
        <dbReference type="PROSITE" id="PS51864"/>
    </source>
</evidence>
<evidence type="ECO:0000313" key="5">
    <source>
        <dbReference type="Proteomes" id="UP001153292"/>
    </source>
</evidence>
<proteinExistence type="predicted"/>
<dbReference type="Pfam" id="PF01400">
    <property type="entry name" value="Astacin"/>
    <property type="match status" value="1"/>
</dbReference>
<dbReference type="InterPro" id="IPR006026">
    <property type="entry name" value="Peptidase_Metallo"/>
</dbReference>
<feature type="binding site" evidence="1">
    <location>
        <position position="192"/>
    </location>
    <ligand>
        <name>Zn(2+)</name>
        <dbReference type="ChEBI" id="CHEBI:29105"/>
        <note>catalytic</note>
    </ligand>
</feature>
<evidence type="ECO:0000256" key="2">
    <source>
        <dbReference type="RuleBase" id="RU361183"/>
    </source>
</evidence>
<dbReference type="Gene3D" id="3.40.390.10">
    <property type="entry name" value="Collagenase (Catalytic Domain)"/>
    <property type="match status" value="1"/>
</dbReference>
<keyword evidence="1 2" id="KW-0479">Metal-binding</keyword>
<dbReference type="InterPro" id="IPR024079">
    <property type="entry name" value="MetalloPept_cat_dom_sf"/>
</dbReference>
<dbReference type="PROSITE" id="PS51864">
    <property type="entry name" value="ASTACIN"/>
    <property type="match status" value="1"/>
</dbReference>
<keyword evidence="1 2" id="KW-0645">Protease</keyword>
<feature type="binding site" evidence="1">
    <location>
        <position position="202"/>
    </location>
    <ligand>
        <name>Zn(2+)</name>
        <dbReference type="ChEBI" id="CHEBI:29105"/>
        <note>catalytic</note>
    </ligand>
</feature>
<accession>A0ABN8L706</accession>
<dbReference type="SUPFAM" id="SSF55486">
    <property type="entry name" value="Metalloproteases ('zincins'), catalytic domain"/>
    <property type="match status" value="1"/>
</dbReference>
<protein>
    <recommendedName>
        <fullName evidence="2">Metalloendopeptidase</fullName>
        <ecNumber evidence="2">3.4.24.-</ecNumber>
    </recommendedName>
</protein>
<feature type="signal peptide" evidence="2">
    <location>
        <begin position="1"/>
        <end position="21"/>
    </location>
</feature>
<dbReference type="InterPro" id="IPR001506">
    <property type="entry name" value="Peptidase_M12A"/>
</dbReference>
<comment type="caution">
    <text evidence="1">Lacks conserved residue(s) required for the propagation of feature annotation.</text>
</comment>
<feature type="active site" evidence="1">
    <location>
        <position position="193"/>
    </location>
</feature>
<organism evidence="4 5">
    <name type="scientific">Chilo suppressalis</name>
    <name type="common">Asiatic rice borer moth</name>
    <dbReference type="NCBI Taxonomy" id="168631"/>
    <lineage>
        <taxon>Eukaryota</taxon>
        <taxon>Metazoa</taxon>
        <taxon>Ecdysozoa</taxon>
        <taxon>Arthropoda</taxon>
        <taxon>Hexapoda</taxon>
        <taxon>Insecta</taxon>
        <taxon>Pterygota</taxon>
        <taxon>Neoptera</taxon>
        <taxon>Endopterygota</taxon>
        <taxon>Lepidoptera</taxon>
        <taxon>Glossata</taxon>
        <taxon>Ditrysia</taxon>
        <taxon>Pyraloidea</taxon>
        <taxon>Crambidae</taxon>
        <taxon>Crambinae</taxon>
        <taxon>Chilo</taxon>
    </lineage>
</organism>
<dbReference type="PANTHER" id="PTHR10127:SF814">
    <property type="entry name" value="MEPRIN A SUBUNIT BETA"/>
    <property type="match status" value="1"/>
</dbReference>
<dbReference type="SMART" id="SM00235">
    <property type="entry name" value="ZnMc"/>
    <property type="match status" value="1"/>
</dbReference>
<reference evidence="4" key="1">
    <citation type="submission" date="2021-12" db="EMBL/GenBank/DDBJ databases">
        <authorList>
            <person name="King R."/>
        </authorList>
    </citation>
    <scope>NUCLEOTIDE SEQUENCE</scope>
</reference>
<feature type="chain" id="PRO_5044970239" description="Metalloendopeptidase" evidence="2">
    <location>
        <begin position="22"/>
        <end position="299"/>
    </location>
</feature>
<keyword evidence="1 2" id="KW-0378">Hydrolase</keyword>
<dbReference type="CDD" id="cd04280">
    <property type="entry name" value="ZnMc_astacin_like"/>
    <property type="match status" value="1"/>
</dbReference>
<dbReference type="PANTHER" id="PTHR10127">
    <property type="entry name" value="DISCOIDIN, CUB, EGF, LAMININ , AND ZINC METALLOPROTEASE DOMAIN CONTAINING"/>
    <property type="match status" value="1"/>
</dbReference>
<dbReference type="Proteomes" id="UP001153292">
    <property type="component" value="Chromosome 5"/>
</dbReference>
<dbReference type="InterPro" id="IPR034035">
    <property type="entry name" value="Astacin-like_dom"/>
</dbReference>
<sequence length="299" mass="34152">MKYHNMLRIALICCIAGVALAGPSVARSRAEIEAFTKFLESTKTDDGAQFLARIRASPLANAEENSGKYQGDIVLDDFMIEGMIKDFAAGRNAYIFPNTRWPNNTVIWEFGEGEFEPRHEEAIIEGMKDIEKHTCVRFRRREPEDFSYVHLTGKSDGCYAHVGYWARRGPHIYNLAHSVPGVGCFRHATIVHEWLHILGFFHMHSTHDRDNYVKILYENMTPGSESAFNLYTDSQVDNLGVKYDYVSCMQYGPRAFSANGQPTIVALKEHEGVMGQRIFITEKDWLRINRHYGCEGAWD</sequence>
<dbReference type="PRINTS" id="PR00480">
    <property type="entry name" value="ASTACIN"/>
</dbReference>
<gene>
    <name evidence="4" type="ORF">CHILSU_LOCUS9131</name>
</gene>
<keyword evidence="2" id="KW-0732">Signal</keyword>
<evidence type="ECO:0000256" key="1">
    <source>
        <dbReference type="PROSITE-ProRule" id="PRU01211"/>
    </source>
</evidence>
<keyword evidence="1 2" id="KW-0482">Metalloprotease</keyword>
<evidence type="ECO:0000313" key="4">
    <source>
        <dbReference type="EMBL" id="CAH2989827.1"/>
    </source>
</evidence>
<dbReference type="EMBL" id="OU963898">
    <property type="protein sequence ID" value="CAH2989827.1"/>
    <property type="molecule type" value="Genomic_DNA"/>
</dbReference>